<comment type="caution">
    <text evidence="5">The sequence shown here is derived from an EMBL/GenBank/DDBJ whole genome shotgun (WGS) entry which is preliminary data.</text>
</comment>
<dbReference type="Proteomes" id="UP000433101">
    <property type="component" value="Unassembled WGS sequence"/>
</dbReference>
<dbReference type="Gene3D" id="1.10.10.10">
    <property type="entry name" value="Winged helix-like DNA-binding domain superfamily/Winged helix DNA-binding domain"/>
    <property type="match status" value="1"/>
</dbReference>
<keyword evidence="6" id="KW-1185">Reference proteome</keyword>
<evidence type="ECO:0000313" key="6">
    <source>
        <dbReference type="Proteomes" id="UP000433101"/>
    </source>
</evidence>
<dbReference type="InterPro" id="IPR036388">
    <property type="entry name" value="WH-like_DNA-bd_sf"/>
</dbReference>
<dbReference type="PROSITE" id="PS51118">
    <property type="entry name" value="HTH_HXLR"/>
    <property type="match status" value="1"/>
</dbReference>
<accession>A0A7X3LY23</accession>
<evidence type="ECO:0000256" key="1">
    <source>
        <dbReference type="ARBA" id="ARBA00023015"/>
    </source>
</evidence>
<dbReference type="RefSeq" id="WP_160777375.1">
    <property type="nucleotide sequence ID" value="NZ_WUMV01000009.1"/>
</dbReference>
<protein>
    <submittedName>
        <fullName evidence="5">Transcriptional regulator</fullName>
    </submittedName>
</protein>
<evidence type="ECO:0000313" key="5">
    <source>
        <dbReference type="EMBL" id="MXN67143.1"/>
    </source>
</evidence>
<keyword evidence="2" id="KW-0238">DNA-binding</keyword>
<organism evidence="5 6">
    <name type="scientific">Stappia sediminis</name>
    <dbReference type="NCBI Taxonomy" id="2692190"/>
    <lineage>
        <taxon>Bacteria</taxon>
        <taxon>Pseudomonadati</taxon>
        <taxon>Pseudomonadota</taxon>
        <taxon>Alphaproteobacteria</taxon>
        <taxon>Hyphomicrobiales</taxon>
        <taxon>Stappiaceae</taxon>
        <taxon>Stappia</taxon>
    </lineage>
</organism>
<evidence type="ECO:0000256" key="2">
    <source>
        <dbReference type="ARBA" id="ARBA00023125"/>
    </source>
</evidence>
<keyword evidence="3" id="KW-0804">Transcription</keyword>
<dbReference type="PANTHER" id="PTHR33204:SF18">
    <property type="entry name" value="TRANSCRIPTIONAL REGULATORY PROTEIN"/>
    <property type="match status" value="1"/>
</dbReference>
<keyword evidence="1" id="KW-0805">Transcription regulation</keyword>
<dbReference type="PANTHER" id="PTHR33204">
    <property type="entry name" value="TRANSCRIPTIONAL REGULATOR, MARR FAMILY"/>
    <property type="match status" value="1"/>
</dbReference>
<evidence type="ECO:0000256" key="3">
    <source>
        <dbReference type="ARBA" id="ARBA00023163"/>
    </source>
</evidence>
<name>A0A7X3LY23_9HYPH</name>
<dbReference type="InterPro" id="IPR002577">
    <property type="entry name" value="HTH_HxlR"/>
</dbReference>
<proteinExistence type="predicted"/>
<dbReference type="GO" id="GO:0003677">
    <property type="term" value="F:DNA binding"/>
    <property type="evidence" value="ECO:0007669"/>
    <property type="project" value="UniProtKB-KW"/>
</dbReference>
<feature type="domain" description="HTH hxlR-type" evidence="4">
    <location>
        <begin position="1"/>
        <end position="98"/>
    </location>
</feature>
<evidence type="ECO:0000259" key="4">
    <source>
        <dbReference type="PROSITE" id="PS51118"/>
    </source>
</evidence>
<dbReference type="Pfam" id="PF01638">
    <property type="entry name" value="HxlR"/>
    <property type="match status" value="1"/>
</dbReference>
<sequence length="139" mass="15756">MALATEVVGDRWTLLVLREAFYGVRRFDDMRADLDVTRSMLSDRLRKLVENGLMTRQPYQEPGERVRYSYVLTEAGRELALTMLALTQWGEKHVSRSEAPVQVVSGKSGRRLHVTLVDEAGEIVPLEEARLALRTDTAP</sequence>
<dbReference type="AlphaFoldDB" id="A0A7X3LY23"/>
<dbReference type="SUPFAM" id="SSF46785">
    <property type="entry name" value="Winged helix' DNA-binding domain"/>
    <property type="match status" value="1"/>
</dbReference>
<reference evidence="5 6" key="1">
    <citation type="submission" date="2019-12" db="EMBL/GenBank/DDBJ databases">
        <authorList>
            <person name="Li M."/>
        </authorList>
    </citation>
    <scope>NUCLEOTIDE SEQUENCE [LARGE SCALE GENOMIC DNA]</scope>
    <source>
        <strain evidence="5 6">GBMRC 2046</strain>
    </source>
</reference>
<dbReference type="InterPro" id="IPR036390">
    <property type="entry name" value="WH_DNA-bd_sf"/>
</dbReference>
<dbReference type="EMBL" id="WUMV01000009">
    <property type="protein sequence ID" value="MXN67143.1"/>
    <property type="molecule type" value="Genomic_DNA"/>
</dbReference>
<gene>
    <name evidence="5" type="ORF">GR183_19720</name>
</gene>